<dbReference type="Pfam" id="PF04397">
    <property type="entry name" value="LytTR"/>
    <property type="match status" value="1"/>
</dbReference>
<reference evidence="2" key="1">
    <citation type="submission" date="2024-04" db="EMBL/GenBank/DDBJ databases">
        <title>Mariniflexile litorale, isolated from the shallow sediments of the Sea of Japan.</title>
        <authorList>
            <person name="Romanenko L."/>
            <person name="Isaeva M."/>
        </authorList>
    </citation>
    <scope>NUCLEOTIDE SEQUENCE [LARGE SCALE GENOMIC DNA]</scope>
    <source>
        <strain evidence="2">KMM 9835</strain>
    </source>
</reference>
<dbReference type="InterPro" id="IPR007492">
    <property type="entry name" value="LytTR_DNA-bd_dom"/>
</dbReference>
<protein>
    <submittedName>
        <fullName evidence="2">LytTR family DNA-binding domain-containing protein</fullName>
    </submittedName>
</protein>
<dbReference type="PANTHER" id="PTHR37299">
    <property type="entry name" value="TRANSCRIPTIONAL REGULATOR-RELATED"/>
    <property type="match status" value="1"/>
</dbReference>
<dbReference type="KEGG" id="mlil:QLS71_002730"/>
<gene>
    <name evidence="2" type="ORF">QLS71_002730</name>
</gene>
<keyword evidence="3" id="KW-1185">Reference proteome</keyword>
<dbReference type="Proteomes" id="UP001224325">
    <property type="component" value="Chromosome"/>
</dbReference>
<dbReference type="SMART" id="SM00850">
    <property type="entry name" value="LytTR"/>
    <property type="match status" value="1"/>
</dbReference>
<dbReference type="AlphaFoldDB" id="A0AAU7EHI7"/>
<organism evidence="2 3">
    <name type="scientific">Mariniflexile litorale</name>
    <dbReference type="NCBI Taxonomy" id="3045158"/>
    <lineage>
        <taxon>Bacteria</taxon>
        <taxon>Pseudomonadati</taxon>
        <taxon>Bacteroidota</taxon>
        <taxon>Flavobacteriia</taxon>
        <taxon>Flavobacteriales</taxon>
        <taxon>Flavobacteriaceae</taxon>
        <taxon>Mariniflexile</taxon>
    </lineage>
</organism>
<dbReference type="Gene3D" id="2.40.50.1020">
    <property type="entry name" value="LytTr DNA-binding domain"/>
    <property type="match status" value="1"/>
</dbReference>
<feature type="domain" description="HTH LytTR-type" evidence="1">
    <location>
        <begin position="5"/>
        <end position="109"/>
    </location>
</feature>
<name>A0AAU7EHI7_9FLAO</name>
<dbReference type="GO" id="GO:0003677">
    <property type="term" value="F:DNA binding"/>
    <property type="evidence" value="ECO:0007669"/>
    <property type="project" value="UniProtKB-KW"/>
</dbReference>
<sequence length="109" mass="12892">MPKYIAVNAYNGIKVLEVSKILYLKSSGRYTSIYLNDKTKILVCKNLGYYEKLFENNYFLRIHNSFVVNVSYLKNIIREGDGQYCILSENNIIPISNRRFSHVKEFLYY</sequence>
<evidence type="ECO:0000313" key="3">
    <source>
        <dbReference type="Proteomes" id="UP001224325"/>
    </source>
</evidence>
<dbReference type="GO" id="GO:0000156">
    <property type="term" value="F:phosphorelay response regulator activity"/>
    <property type="evidence" value="ECO:0007669"/>
    <property type="project" value="InterPro"/>
</dbReference>
<dbReference type="PANTHER" id="PTHR37299:SF1">
    <property type="entry name" value="STAGE 0 SPORULATION PROTEIN A HOMOLOG"/>
    <property type="match status" value="1"/>
</dbReference>
<dbReference type="PROSITE" id="PS50930">
    <property type="entry name" value="HTH_LYTTR"/>
    <property type="match status" value="1"/>
</dbReference>
<evidence type="ECO:0000313" key="2">
    <source>
        <dbReference type="EMBL" id="XBL14939.1"/>
    </source>
</evidence>
<dbReference type="RefSeq" id="WP_308990384.1">
    <property type="nucleotide sequence ID" value="NZ_CP155618.1"/>
</dbReference>
<keyword evidence="2" id="KW-0238">DNA-binding</keyword>
<accession>A0AAU7EHI7</accession>
<dbReference type="EMBL" id="CP155618">
    <property type="protein sequence ID" value="XBL14939.1"/>
    <property type="molecule type" value="Genomic_DNA"/>
</dbReference>
<dbReference type="InterPro" id="IPR046947">
    <property type="entry name" value="LytR-like"/>
</dbReference>
<proteinExistence type="predicted"/>
<evidence type="ECO:0000259" key="1">
    <source>
        <dbReference type="PROSITE" id="PS50930"/>
    </source>
</evidence>